<evidence type="ECO:0000256" key="1">
    <source>
        <dbReference type="ARBA" id="ARBA00007637"/>
    </source>
</evidence>
<evidence type="ECO:0000259" key="2">
    <source>
        <dbReference type="Pfam" id="PF01370"/>
    </source>
</evidence>
<reference evidence="7" key="1">
    <citation type="submission" date="2020-05" db="EMBL/GenBank/DDBJ databases">
        <authorList>
            <person name="Chiriac C."/>
            <person name="Salcher M."/>
            <person name="Ghai R."/>
            <person name="Kavagutti S V."/>
        </authorList>
    </citation>
    <scope>NUCLEOTIDE SEQUENCE</scope>
</reference>
<evidence type="ECO:0000313" key="3">
    <source>
        <dbReference type="EMBL" id="CAB4364117.1"/>
    </source>
</evidence>
<dbReference type="InterPro" id="IPR036291">
    <property type="entry name" value="NAD(P)-bd_dom_sf"/>
</dbReference>
<dbReference type="Pfam" id="PF01370">
    <property type="entry name" value="Epimerase"/>
    <property type="match status" value="1"/>
</dbReference>
<evidence type="ECO:0000313" key="7">
    <source>
        <dbReference type="EMBL" id="CAB4970491.1"/>
    </source>
</evidence>
<dbReference type="SUPFAM" id="SSF51735">
    <property type="entry name" value="NAD(P)-binding Rossmann-fold domains"/>
    <property type="match status" value="1"/>
</dbReference>
<name>A0A6J7LPZ9_9ZZZZ</name>
<comment type="similarity">
    <text evidence="1">Belongs to the NAD(P)-dependent epimerase/dehydratase family.</text>
</comment>
<dbReference type="EMBL" id="CAFAAV010000007">
    <property type="protein sequence ID" value="CAB4802113.1"/>
    <property type="molecule type" value="Genomic_DNA"/>
</dbReference>
<dbReference type="EMBL" id="CAFBOL010000001">
    <property type="protein sequence ID" value="CAB4970491.1"/>
    <property type="molecule type" value="Genomic_DNA"/>
</dbReference>
<dbReference type="CDD" id="cd08946">
    <property type="entry name" value="SDR_e"/>
    <property type="match status" value="1"/>
</dbReference>
<dbReference type="InterPro" id="IPR001509">
    <property type="entry name" value="Epimerase_deHydtase"/>
</dbReference>
<dbReference type="EMBL" id="CAFBMT010000011">
    <property type="protein sequence ID" value="CAB4939174.1"/>
    <property type="molecule type" value="Genomic_DNA"/>
</dbReference>
<dbReference type="EMBL" id="CAEZYF010000010">
    <property type="protein sequence ID" value="CAB4726345.1"/>
    <property type="molecule type" value="Genomic_DNA"/>
</dbReference>
<evidence type="ECO:0000313" key="6">
    <source>
        <dbReference type="EMBL" id="CAB4939174.1"/>
    </source>
</evidence>
<dbReference type="AlphaFoldDB" id="A0A6J7LPZ9"/>
<dbReference type="Gene3D" id="3.40.50.720">
    <property type="entry name" value="NAD(P)-binding Rossmann-like Domain"/>
    <property type="match status" value="1"/>
</dbReference>
<proteinExistence type="inferred from homology"/>
<sequence length="301" mass="31934">MLVTGASGLFGSALALALAADNEVIAAARFGDADTRRRLEDAGATTVAFDLANPDQSALPKSVDIVFHCGAAVPGKNTQAEMFEINTQASGRLISRYRECRAFVHCSTAGVYARKTEGSYTETDLVGVDRHPSPDYPLSKIAGEQLVRFLSIEFGVPAVILRIFALYGPGGGFPTQLMQKVAAGESVPLPPLRPILQNPMFETDFVEKAIAASSIASVPPITINFAGVEQVSVEEYTQLAGELLGRPTTYVDVPVGYSPSPADTTAMVAAIGPTRVTTSEGVRRVVETLQQSLPQEDHPPT</sequence>
<organism evidence="7">
    <name type="scientific">freshwater metagenome</name>
    <dbReference type="NCBI Taxonomy" id="449393"/>
    <lineage>
        <taxon>unclassified sequences</taxon>
        <taxon>metagenomes</taxon>
        <taxon>ecological metagenomes</taxon>
    </lineage>
</organism>
<accession>A0A6J7LPZ9</accession>
<gene>
    <name evidence="4" type="ORF">UFOPK2656_01796</name>
    <name evidence="5" type="ORF">UFOPK3099_00181</name>
    <name evidence="6" type="ORF">UFOPK3651_02029</name>
    <name evidence="7" type="ORF">UFOPK3931_00067</name>
    <name evidence="3" type="ORF">UFOPK4189_01884</name>
</gene>
<protein>
    <submittedName>
        <fullName evidence="7">Unannotated protein</fullName>
    </submittedName>
</protein>
<evidence type="ECO:0000313" key="5">
    <source>
        <dbReference type="EMBL" id="CAB4802113.1"/>
    </source>
</evidence>
<dbReference type="PANTHER" id="PTHR43000">
    <property type="entry name" value="DTDP-D-GLUCOSE 4,6-DEHYDRATASE-RELATED"/>
    <property type="match status" value="1"/>
</dbReference>
<dbReference type="EMBL" id="CAESGF010000010">
    <property type="protein sequence ID" value="CAB4364117.1"/>
    <property type="molecule type" value="Genomic_DNA"/>
</dbReference>
<evidence type="ECO:0000313" key="4">
    <source>
        <dbReference type="EMBL" id="CAB4726345.1"/>
    </source>
</evidence>
<feature type="domain" description="NAD-dependent epimerase/dehydratase" evidence="2">
    <location>
        <begin position="1"/>
        <end position="183"/>
    </location>
</feature>